<protein>
    <submittedName>
        <fullName evidence="2">Lactate racemization operon protein LarA</fullName>
    </submittedName>
</protein>
<dbReference type="Proteomes" id="UP000280417">
    <property type="component" value="Unassembled WGS sequence"/>
</dbReference>
<comment type="caution">
    <text evidence="2">The sequence shown here is derived from an EMBL/GenBank/DDBJ whole genome shotgun (WGS) entry which is preliminary data.</text>
</comment>
<evidence type="ECO:0000313" key="3">
    <source>
        <dbReference type="Proteomes" id="UP000280417"/>
    </source>
</evidence>
<dbReference type="PANTHER" id="PTHR33171">
    <property type="entry name" value="LAR_N DOMAIN-CONTAINING PROTEIN"/>
    <property type="match status" value="1"/>
</dbReference>
<dbReference type="AlphaFoldDB" id="A0A662DFN2"/>
<dbReference type="PANTHER" id="PTHR33171:SF17">
    <property type="entry name" value="LARA-LIKE N-TERMINAL DOMAIN-CONTAINING PROTEIN"/>
    <property type="match status" value="1"/>
</dbReference>
<dbReference type="Gene3D" id="3.40.50.11440">
    <property type="match status" value="1"/>
</dbReference>
<name>A0A662DFN2_UNCAE</name>
<proteinExistence type="predicted"/>
<evidence type="ECO:0000313" key="2">
    <source>
        <dbReference type="EMBL" id="RLE13123.1"/>
    </source>
</evidence>
<accession>A0A662DFN2</accession>
<dbReference type="EMBL" id="QMQA01000115">
    <property type="protein sequence ID" value="RLE13123.1"/>
    <property type="molecule type" value="Genomic_DNA"/>
</dbReference>
<evidence type="ECO:0000259" key="1">
    <source>
        <dbReference type="Pfam" id="PF09861"/>
    </source>
</evidence>
<sequence length="189" mass="21257">MREYKIPYGDKQVRFRIPEEVDVEILDERFVPEISDEEIEKALKSPIGTPQLYEIARKKRGNATILVNDITRPLPYKKFLPWIIKELQQAGIPNNKITLLIATGAHRENTREEMVKMFGQEVVDNIRIVNHSATNDTDMINLGKTPGGLPLIINKLFAEADIKILTGLIDLHQTAGFSGGRKSVVPGIS</sequence>
<dbReference type="InterPro" id="IPR018657">
    <property type="entry name" value="LarA-like_N"/>
</dbReference>
<feature type="non-terminal residue" evidence="2">
    <location>
        <position position="189"/>
    </location>
</feature>
<gene>
    <name evidence="2" type="ORF">DRJ04_04910</name>
</gene>
<reference evidence="2 3" key="1">
    <citation type="submission" date="2018-06" db="EMBL/GenBank/DDBJ databases">
        <title>Extensive metabolic versatility and redundancy in microbially diverse, dynamic hydrothermal sediments.</title>
        <authorList>
            <person name="Dombrowski N."/>
            <person name="Teske A."/>
            <person name="Baker B.J."/>
        </authorList>
    </citation>
    <scope>NUCLEOTIDE SEQUENCE [LARGE SCALE GENOMIC DNA]</scope>
    <source>
        <strain evidence="2">B3_G15</strain>
    </source>
</reference>
<dbReference type="Pfam" id="PF09861">
    <property type="entry name" value="Lar_N"/>
    <property type="match status" value="1"/>
</dbReference>
<feature type="domain" description="LarA-like N-terminal" evidence="1">
    <location>
        <begin position="8"/>
        <end position="189"/>
    </location>
</feature>
<dbReference type="InterPro" id="IPR048068">
    <property type="entry name" value="LarA-like"/>
</dbReference>
<organism evidence="2 3">
    <name type="scientific">Aerophobetes bacterium</name>
    <dbReference type="NCBI Taxonomy" id="2030807"/>
    <lineage>
        <taxon>Bacteria</taxon>
        <taxon>Candidatus Aerophobota</taxon>
    </lineage>
</organism>
<dbReference type="GO" id="GO:0050043">
    <property type="term" value="F:lactate racemase activity"/>
    <property type="evidence" value="ECO:0007669"/>
    <property type="project" value="InterPro"/>
</dbReference>